<protein>
    <recommendedName>
        <fullName evidence="2">DUF763 domain-containing protein</fullName>
    </recommendedName>
</protein>
<evidence type="ECO:0000313" key="1">
    <source>
        <dbReference type="EMBL" id="OQA58560.1"/>
    </source>
</evidence>
<proteinExistence type="predicted"/>
<sequence length="236" mass="26017">MRTGVANLPLHSGKAPAWLFQRMVKLSREIITLMVYEFGTRETLKKFSDPYWFQALGCVLGFDWHSSGVTTTVCGAVKEGLRGLQSELKLVVAGGKGAASRRTPDDIRQSAAIISLVSDAEILVYNSKMSAKVDNTAVQDGYQLYHHTFFFNQDGDWTVVQQGMNDTNGWARRYHWYSPTLSSFINDPHAAVCADHRGNILLNMVAGDAALVPLRMADEHTVLCGIKVVLPAKIGT</sequence>
<dbReference type="InterPro" id="IPR008482">
    <property type="entry name" value="DUF763"/>
</dbReference>
<comment type="caution">
    <text evidence="1">The sequence shown here is derived from an EMBL/GenBank/DDBJ whole genome shotgun (WGS) entry which is preliminary data.</text>
</comment>
<dbReference type="PANTHER" id="PTHR38597:SF1">
    <property type="entry name" value="BLL3834 PROTEIN"/>
    <property type="match status" value="1"/>
</dbReference>
<dbReference type="EMBL" id="MWBQ01000070">
    <property type="protein sequence ID" value="OQA58560.1"/>
    <property type="molecule type" value="Genomic_DNA"/>
</dbReference>
<reference evidence="1" key="1">
    <citation type="submission" date="2017-02" db="EMBL/GenBank/DDBJ databases">
        <title>Delving into the versatile metabolic prowess of the omnipresent phylum Bacteroidetes.</title>
        <authorList>
            <person name="Nobu M.K."/>
            <person name="Mei R."/>
            <person name="Narihiro T."/>
            <person name="Kuroda K."/>
            <person name="Liu W.-T."/>
        </authorList>
    </citation>
    <scope>NUCLEOTIDE SEQUENCE</scope>
    <source>
        <strain evidence="1">ADurb.Bin276</strain>
    </source>
</reference>
<dbReference type="Proteomes" id="UP000485569">
    <property type="component" value="Unassembled WGS sequence"/>
</dbReference>
<name>A0A1V5SVJ3_9BACT</name>
<gene>
    <name evidence="1" type="ORF">BWY41_01035</name>
</gene>
<dbReference type="AlphaFoldDB" id="A0A1V5SVJ3"/>
<accession>A0A1V5SVJ3</accession>
<evidence type="ECO:0008006" key="2">
    <source>
        <dbReference type="Google" id="ProtNLM"/>
    </source>
</evidence>
<organism evidence="1">
    <name type="scientific">Candidatus Atribacter allofermentans</name>
    <dbReference type="NCBI Taxonomy" id="1852833"/>
    <lineage>
        <taxon>Bacteria</taxon>
        <taxon>Pseudomonadati</taxon>
        <taxon>Atribacterota</taxon>
        <taxon>Atribacteria</taxon>
        <taxon>Atribacterales</taxon>
        <taxon>Atribacteraceae</taxon>
        <taxon>Atribacter</taxon>
    </lineage>
</organism>
<dbReference type="Pfam" id="PF05559">
    <property type="entry name" value="DUF763"/>
    <property type="match status" value="1"/>
</dbReference>
<dbReference type="PANTHER" id="PTHR38597">
    <property type="entry name" value="BLL3834 PROTEIN"/>
    <property type="match status" value="1"/>
</dbReference>